<name>A0A2G9TWM9_TELCI</name>
<accession>A0A2G9TWM9</accession>
<evidence type="ECO:0000313" key="6">
    <source>
        <dbReference type="Proteomes" id="UP000230423"/>
    </source>
</evidence>
<comment type="similarity">
    <text evidence="2">Belongs to the NRDE2 family.</text>
</comment>
<comment type="subcellular location">
    <subcellularLocation>
        <location evidence="1">Nucleus</location>
    </subcellularLocation>
</comment>
<dbReference type="InterPro" id="IPR013633">
    <property type="entry name" value="NRDE-2"/>
</dbReference>
<evidence type="ECO:0000256" key="1">
    <source>
        <dbReference type="ARBA" id="ARBA00004123"/>
    </source>
</evidence>
<dbReference type="AlphaFoldDB" id="A0A2G9TWM9"/>
<dbReference type="Proteomes" id="UP000230423">
    <property type="component" value="Unassembled WGS sequence"/>
</dbReference>
<evidence type="ECO:0000256" key="2">
    <source>
        <dbReference type="ARBA" id="ARBA00009265"/>
    </source>
</evidence>
<sequence>MFPAYAEAATVEREDGECDDDSNYSSFDAQRILEARALKEKRAKEEKIRERRKNEAAIRYIYSDDDDDDVQIHVESPALHFSPISVPKVDLPTSKKTKKKSKKSKRRKQKQKRVKRTRKSRSRRSSSSSSASSSGSDDQSRRRKCPEAPKLVLLFFSKEARELREKRKWLDRYYGGHLRKLDESTAERHEIAERKRVEQQQEALEQEVELTTAPELVGLEVRRRRIAAEFTKDSSNPKVLEEFLKINEEIFNDGRPSSSSGDRKALIDRQLSIIDQVLNAFVNNCSMWEKYLDFIQYDMVLYSTDVLERAFDRCFAKLSDILNGVFRSHKPEENTEVFLLHMYVRRLLWWMERGYTNRAVASVQASVEYNLRTPPSLANASEKQKLEAFEEFWNSGVPRFGDQHSEGWDSYVSVRESLEELKRSEILERELQADRSFMLEERIASSSDDAVMSWVELERELDVIESRPRRRLVANYTT</sequence>
<feature type="compositionally biased region" description="Basic residues" evidence="4">
    <location>
        <begin position="95"/>
        <end position="124"/>
    </location>
</feature>
<dbReference type="PANTHER" id="PTHR13471:SF0">
    <property type="entry name" value="NUCLEAR EXOSOME REGULATOR NRDE2"/>
    <property type="match status" value="1"/>
</dbReference>
<feature type="non-terminal residue" evidence="5">
    <location>
        <position position="478"/>
    </location>
</feature>
<dbReference type="PANTHER" id="PTHR13471">
    <property type="entry name" value="TETRATRICOPEPTIDE-LIKE HELICAL"/>
    <property type="match status" value="1"/>
</dbReference>
<dbReference type="GO" id="GO:1902369">
    <property type="term" value="P:negative regulation of RNA catabolic process"/>
    <property type="evidence" value="ECO:0007669"/>
    <property type="project" value="TreeGrafter"/>
</dbReference>
<dbReference type="EMBL" id="KZ352125">
    <property type="protein sequence ID" value="PIO62426.1"/>
    <property type="molecule type" value="Genomic_DNA"/>
</dbReference>
<feature type="region of interest" description="Disordered" evidence="4">
    <location>
        <begin position="40"/>
        <end position="60"/>
    </location>
</feature>
<feature type="compositionally biased region" description="Basic and acidic residues" evidence="4">
    <location>
        <begin position="40"/>
        <end position="56"/>
    </location>
</feature>
<keyword evidence="6" id="KW-1185">Reference proteome</keyword>
<dbReference type="Pfam" id="PF08424">
    <property type="entry name" value="NRDE-2"/>
    <property type="match status" value="1"/>
</dbReference>
<dbReference type="OrthoDB" id="5816204at2759"/>
<evidence type="ECO:0000313" key="5">
    <source>
        <dbReference type="EMBL" id="PIO62426.1"/>
    </source>
</evidence>
<reference evidence="5 6" key="1">
    <citation type="submission" date="2015-09" db="EMBL/GenBank/DDBJ databases">
        <title>Draft genome of the parasitic nematode Teladorsagia circumcincta isolate WARC Sus (inbred).</title>
        <authorList>
            <person name="Mitreva M."/>
        </authorList>
    </citation>
    <scope>NUCLEOTIDE SEQUENCE [LARGE SCALE GENOMIC DNA]</scope>
    <source>
        <strain evidence="5 6">S</strain>
    </source>
</reference>
<dbReference type="GO" id="GO:0071013">
    <property type="term" value="C:catalytic step 2 spliceosome"/>
    <property type="evidence" value="ECO:0007669"/>
    <property type="project" value="TreeGrafter"/>
</dbReference>
<protein>
    <submittedName>
        <fullName evidence="5">Uncharacterized protein</fullName>
    </submittedName>
</protein>
<keyword evidence="3" id="KW-0539">Nucleus</keyword>
<feature type="region of interest" description="Disordered" evidence="4">
    <location>
        <begin position="84"/>
        <end position="144"/>
    </location>
</feature>
<feature type="region of interest" description="Disordered" evidence="4">
    <location>
        <begin position="1"/>
        <end position="24"/>
    </location>
</feature>
<feature type="compositionally biased region" description="Low complexity" evidence="4">
    <location>
        <begin position="125"/>
        <end position="137"/>
    </location>
</feature>
<dbReference type="GO" id="GO:0031048">
    <property type="term" value="P:regulatory ncRNA-mediated heterochromatin formation"/>
    <property type="evidence" value="ECO:0007669"/>
    <property type="project" value="TreeGrafter"/>
</dbReference>
<proteinExistence type="inferred from homology"/>
<organism evidence="5 6">
    <name type="scientific">Teladorsagia circumcincta</name>
    <name type="common">Brown stomach worm</name>
    <name type="synonym">Ostertagia circumcincta</name>
    <dbReference type="NCBI Taxonomy" id="45464"/>
    <lineage>
        <taxon>Eukaryota</taxon>
        <taxon>Metazoa</taxon>
        <taxon>Ecdysozoa</taxon>
        <taxon>Nematoda</taxon>
        <taxon>Chromadorea</taxon>
        <taxon>Rhabditida</taxon>
        <taxon>Rhabditina</taxon>
        <taxon>Rhabditomorpha</taxon>
        <taxon>Strongyloidea</taxon>
        <taxon>Trichostrongylidae</taxon>
        <taxon>Teladorsagia</taxon>
    </lineage>
</organism>
<evidence type="ECO:0000256" key="3">
    <source>
        <dbReference type="ARBA" id="ARBA00023242"/>
    </source>
</evidence>
<gene>
    <name evidence="5" type="ORF">TELCIR_16012</name>
</gene>
<evidence type="ECO:0000256" key="4">
    <source>
        <dbReference type="SAM" id="MobiDB-lite"/>
    </source>
</evidence>